<dbReference type="GeneID" id="30200640"/>
<evidence type="ECO:0000256" key="2">
    <source>
        <dbReference type="ARBA" id="ARBA00004629"/>
    </source>
</evidence>
<keyword evidence="4" id="KW-0995">Kinetochore</keyword>
<name>A0A1E3P444_WICAA</name>
<reference evidence="9 10" key="1">
    <citation type="journal article" date="2016" name="Proc. Natl. Acad. Sci. U.S.A.">
        <title>Comparative genomics of biotechnologically important yeasts.</title>
        <authorList>
            <person name="Riley R."/>
            <person name="Haridas S."/>
            <person name="Wolfe K.H."/>
            <person name="Lopes M.R."/>
            <person name="Hittinger C.T."/>
            <person name="Goeker M."/>
            <person name="Salamov A.A."/>
            <person name="Wisecaver J.H."/>
            <person name="Long T.M."/>
            <person name="Calvey C.H."/>
            <person name="Aerts A.L."/>
            <person name="Barry K.W."/>
            <person name="Choi C."/>
            <person name="Clum A."/>
            <person name="Coughlan A.Y."/>
            <person name="Deshpande S."/>
            <person name="Douglass A.P."/>
            <person name="Hanson S.J."/>
            <person name="Klenk H.-P."/>
            <person name="LaButti K.M."/>
            <person name="Lapidus A."/>
            <person name="Lindquist E.A."/>
            <person name="Lipzen A.M."/>
            <person name="Meier-Kolthoff J.P."/>
            <person name="Ohm R.A."/>
            <person name="Otillar R.P."/>
            <person name="Pangilinan J.L."/>
            <person name="Peng Y."/>
            <person name="Rokas A."/>
            <person name="Rosa C.A."/>
            <person name="Scheuner C."/>
            <person name="Sibirny A.A."/>
            <person name="Slot J.C."/>
            <person name="Stielow J.B."/>
            <person name="Sun H."/>
            <person name="Kurtzman C.P."/>
            <person name="Blackwell M."/>
            <person name="Grigoriev I.V."/>
            <person name="Jeffries T.W."/>
        </authorList>
    </citation>
    <scope>NUCLEOTIDE SEQUENCE [LARGE SCALE GENOMIC DNA]</scope>
    <source>
        <strain evidence="10">ATCC 58044 / CBS 1984 / NCYC 433 / NRRL Y-366-8</strain>
    </source>
</reference>
<evidence type="ECO:0000256" key="3">
    <source>
        <dbReference type="ARBA" id="ARBA00022454"/>
    </source>
</evidence>
<dbReference type="AlphaFoldDB" id="A0A1E3P444"/>
<dbReference type="GO" id="GO:0000776">
    <property type="term" value="C:kinetochore"/>
    <property type="evidence" value="ECO:0007669"/>
    <property type="project" value="UniProtKB-KW"/>
</dbReference>
<proteinExistence type="inferred from homology"/>
<dbReference type="RefSeq" id="XP_019039181.1">
    <property type="nucleotide sequence ID" value="XM_019183394.1"/>
</dbReference>
<dbReference type="Pfam" id="PF05837">
    <property type="entry name" value="CENP-H"/>
    <property type="match status" value="1"/>
</dbReference>
<evidence type="ECO:0000313" key="10">
    <source>
        <dbReference type="Proteomes" id="UP000094112"/>
    </source>
</evidence>
<dbReference type="InterPro" id="IPR008426">
    <property type="entry name" value="CENP-H_C"/>
</dbReference>
<accession>A0A1E3P444</accession>
<gene>
    <name evidence="9" type="ORF">WICANDRAFT_62551</name>
</gene>
<dbReference type="EMBL" id="KV454210">
    <property type="protein sequence ID" value="ODQ59974.1"/>
    <property type="molecule type" value="Genomic_DNA"/>
</dbReference>
<dbReference type="Proteomes" id="UP000094112">
    <property type="component" value="Unassembled WGS sequence"/>
</dbReference>
<evidence type="ECO:0000256" key="5">
    <source>
        <dbReference type="ARBA" id="ARBA00023242"/>
    </source>
</evidence>
<comment type="similarity">
    <text evidence="7">Belongs to the CENP-H/MCM16 family.</text>
</comment>
<evidence type="ECO:0000313" key="9">
    <source>
        <dbReference type="EMBL" id="ODQ59974.1"/>
    </source>
</evidence>
<evidence type="ECO:0000259" key="8">
    <source>
        <dbReference type="Pfam" id="PF05837"/>
    </source>
</evidence>
<evidence type="ECO:0000256" key="6">
    <source>
        <dbReference type="ARBA" id="ARBA00023328"/>
    </source>
</evidence>
<protein>
    <recommendedName>
        <fullName evidence="8">Centromere protein H C-terminal domain-containing protein</fullName>
    </recommendedName>
</protein>
<keyword evidence="5" id="KW-0539">Nucleus</keyword>
<evidence type="ECO:0000256" key="7">
    <source>
        <dbReference type="ARBA" id="ARBA00025735"/>
    </source>
</evidence>
<comment type="subcellular location">
    <subcellularLocation>
        <location evidence="2">Chromosome</location>
        <location evidence="2">Centromere</location>
        <location evidence="2">Kinetochore</location>
    </subcellularLocation>
    <subcellularLocation>
        <location evidence="1">Nucleus</location>
    </subcellularLocation>
</comment>
<dbReference type="GO" id="GO:0051382">
    <property type="term" value="P:kinetochore assembly"/>
    <property type="evidence" value="ECO:0007669"/>
    <property type="project" value="InterPro"/>
</dbReference>
<dbReference type="OrthoDB" id="2274804at2759"/>
<evidence type="ECO:0000256" key="1">
    <source>
        <dbReference type="ARBA" id="ARBA00004123"/>
    </source>
</evidence>
<keyword evidence="6" id="KW-0137">Centromere</keyword>
<feature type="domain" description="Centromere protein H C-terminal" evidence="8">
    <location>
        <begin position="100"/>
        <end position="248"/>
    </location>
</feature>
<sequence>MSKELKNSVLKLLKESGVLEITDDPAIKEIQTINNDDISTEIKHTQVYRDLVDNLDRLMVIEQSQKGMYDSVKDELMKSGRLAHLIQDGELKDEELLKYLKQIQQIRRLVIESSTMTLPVLRSVHQVEGLTTKEAGIVSKIEKRDELTDKIIKLQFKINKNTEKLIKLTNENLSKFETSKQLTSLLIETKRNDNTPQDPKQKAILEKNLAEAKEKSYNLAEQIQAFIVENGLNWADDEQLREIVLYCGEIYR</sequence>
<keyword evidence="10" id="KW-1185">Reference proteome</keyword>
<keyword evidence="3" id="KW-0158">Chromosome</keyword>
<dbReference type="GO" id="GO:0005634">
    <property type="term" value="C:nucleus"/>
    <property type="evidence" value="ECO:0007669"/>
    <property type="project" value="UniProtKB-SubCell"/>
</dbReference>
<evidence type="ECO:0000256" key="4">
    <source>
        <dbReference type="ARBA" id="ARBA00022838"/>
    </source>
</evidence>
<organism evidence="9 10">
    <name type="scientific">Wickerhamomyces anomalus (strain ATCC 58044 / CBS 1984 / NCYC 433 / NRRL Y-366-8)</name>
    <name type="common">Yeast</name>
    <name type="synonym">Hansenula anomala</name>
    <dbReference type="NCBI Taxonomy" id="683960"/>
    <lineage>
        <taxon>Eukaryota</taxon>
        <taxon>Fungi</taxon>
        <taxon>Dikarya</taxon>
        <taxon>Ascomycota</taxon>
        <taxon>Saccharomycotina</taxon>
        <taxon>Saccharomycetes</taxon>
        <taxon>Phaffomycetales</taxon>
        <taxon>Wickerhamomycetaceae</taxon>
        <taxon>Wickerhamomyces</taxon>
    </lineage>
</organism>